<dbReference type="Proteomes" id="UP000315914">
    <property type="component" value="Unassembled WGS sequence"/>
</dbReference>
<reference evidence="1 2" key="1">
    <citation type="submission" date="2019-06" db="EMBL/GenBank/DDBJ databases">
        <title>Genomic Encyclopedia of Type Strains, Phase IV (KMG-V): Genome sequencing to study the core and pangenomes of soil and plant-associated prokaryotes.</title>
        <authorList>
            <person name="Whitman W."/>
        </authorList>
    </citation>
    <scope>NUCLEOTIDE SEQUENCE [LARGE SCALE GENOMIC DNA]</scope>
    <source>
        <strain evidence="1 2">BR 10556</strain>
    </source>
</reference>
<name>A0A560KKQ3_9BRAD</name>
<dbReference type="AlphaFoldDB" id="A0A560KKQ3"/>
<gene>
    <name evidence="1" type="ORF">FBZ95_101297</name>
</gene>
<evidence type="ECO:0000313" key="1">
    <source>
        <dbReference type="EMBL" id="TWB83858.1"/>
    </source>
</evidence>
<proteinExistence type="predicted"/>
<protein>
    <submittedName>
        <fullName evidence="1">Uncharacterized protein</fullName>
    </submittedName>
</protein>
<evidence type="ECO:0000313" key="2">
    <source>
        <dbReference type="Proteomes" id="UP000315914"/>
    </source>
</evidence>
<accession>A0A560KKQ3</accession>
<organism evidence="1 2">
    <name type="scientific">Bradyrhizobium sacchari</name>
    <dbReference type="NCBI Taxonomy" id="1399419"/>
    <lineage>
        <taxon>Bacteria</taxon>
        <taxon>Pseudomonadati</taxon>
        <taxon>Pseudomonadota</taxon>
        <taxon>Alphaproteobacteria</taxon>
        <taxon>Hyphomicrobiales</taxon>
        <taxon>Nitrobacteraceae</taxon>
        <taxon>Bradyrhizobium</taxon>
    </lineage>
</organism>
<comment type="caution">
    <text evidence="1">The sequence shown here is derived from an EMBL/GenBank/DDBJ whole genome shotgun (WGS) entry which is preliminary data.</text>
</comment>
<sequence>MTRRQRSLMLQAKREREQQKGSPCRCRSGRIAGICCLSGDRWHKSPASLRLRLPGSAPPLDRCYMRTLGNCEAPISREHIITESVIEILSSGGEFTVGGLPWLRSGETKALAPGNLTAKCLCKGHNSAIHPLDDCAKLFFSALKHSLEKANAEHPLLVSGHDLERWLLKTLKAMAASGNLASGRVKLPDLFQGDVDVVRMIENPLSWATATGLYFVMPSGSRFINNTRIQIQPWYGESRQELVGLWTNFLGLEFVLMIAAPNVARSPALGHWLHRPGRIKVRTGGSVHLIELSWADLRKHPSINASFDRSVVR</sequence>
<keyword evidence="2" id="KW-1185">Reference proteome</keyword>
<dbReference type="EMBL" id="VITW01000001">
    <property type="protein sequence ID" value="TWB83858.1"/>
    <property type="molecule type" value="Genomic_DNA"/>
</dbReference>